<feature type="coiled-coil region" evidence="1">
    <location>
        <begin position="46"/>
        <end position="80"/>
    </location>
</feature>
<sequence length="316" mass="34158">MPLPPLSEPNNIKRVGSERLVRIDGVSGIFTPLGSAAEQPMGADERANLQAVIDALKQELSSVQSEKQEAEQQLGLLRDRPSAPDDFANAVQQSLDELQGRMATMHNPMSNFAVREFKLEASVFVQVSALGNIEYRFVQPGDKIEPAALSKLSLDVVPVPKSNLAGVWSTELFQPELALGGLPGLTDDQLKRLEGAGLFSVGEFLQVGTRARAQVTLQALLGTERQQLQRWAQQAALMCLRGVNGAAAMVLIEAGFGNFELLAAHAPETVARGYARVRAMHKDWAAPVAGIAWARQWVRAARQYLGLPEETAADSG</sequence>
<organism evidence="3 4">
    <name type="scientific">Roseateles albus</name>
    <dbReference type="NCBI Taxonomy" id="2987525"/>
    <lineage>
        <taxon>Bacteria</taxon>
        <taxon>Pseudomonadati</taxon>
        <taxon>Pseudomonadota</taxon>
        <taxon>Betaproteobacteria</taxon>
        <taxon>Burkholderiales</taxon>
        <taxon>Sphaerotilaceae</taxon>
        <taxon>Roseateles</taxon>
    </lineage>
</organism>
<feature type="domain" description="DUF4332" evidence="2">
    <location>
        <begin position="183"/>
        <end position="303"/>
    </location>
</feature>
<proteinExistence type="predicted"/>
<reference evidence="3 4" key="1">
    <citation type="submission" date="2022-10" db="EMBL/GenBank/DDBJ databases">
        <title>Paucibacter sp. hw1 Genome sequencing.</title>
        <authorList>
            <person name="Park S."/>
        </authorList>
    </citation>
    <scope>NUCLEOTIDE SEQUENCE [LARGE SCALE GENOMIC DNA]</scope>
    <source>
        <strain evidence="4">hw1</strain>
    </source>
</reference>
<dbReference type="RefSeq" id="WP_273598928.1">
    <property type="nucleotide sequence ID" value="NZ_JAQQXT010000001.1"/>
</dbReference>
<evidence type="ECO:0000259" key="2">
    <source>
        <dbReference type="Pfam" id="PF14229"/>
    </source>
</evidence>
<dbReference type="Proteomes" id="UP001221189">
    <property type="component" value="Unassembled WGS sequence"/>
</dbReference>
<protein>
    <submittedName>
        <fullName evidence="3">DUF4332 domain-containing protein</fullName>
    </submittedName>
</protein>
<accession>A0ABT5K987</accession>
<dbReference type="EMBL" id="JAQQXT010000001">
    <property type="protein sequence ID" value="MDC8770499.1"/>
    <property type="molecule type" value="Genomic_DNA"/>
</dbReference>
<keyword evidence="1" id="KW-0175">Coiled coil</keyword>
<evidence type="ECO:0000256" key="1">
    <source>
        <dbReference type="SAM" id="Coils"/>
    </source>
</evidence>
<gene>
    <name evidence="3" type="ORF">PRZ03_02860</name>
</gene>
<evidence type="ECO:0000313" key="3">
    <source>
        <dbReference type="EMBL" id="MDC8770499.1"/>
    </source>
</evidence>
<keyword evidence="4" id="KW-1185">Reference proteome</keyword>
<evidence type="ECO:0000313" key="4">
    <source>
        <dbReference type="Proteomes" id="UP001221189"/>
    </source>
</evidence>
<dbReference type="Pfam" id="PF14229">
    <property type="entry name" value="DUF4332"/>
    <property type="match status" value="1"/>
</dbReference>
<name>A0ABT5K987_9BURK</name>
<dbReference type="InterPro" id="IPR025567">
    <property type="entry name" value="DUF4332"/>
</dbReference>
<comment type="caution">
    <text evidence="3">The sequence shown here is derived from an EMBL/GenBank/DDBJ whole genome shotgun (WGS) entry which is preliminary data.</text>
</comment>